<dbReference type="InterPro" id="IPR005178">
    <property type="entry name" value="Ostalpha/TMEM184C"/>
</dbReference>
<evidence type="ECO:0000256" key="6">
    <source>
        <dbReference type="SAM" id="Phobius"/>
    </source>
</evidence>
<dbReference type="GO" id="GO:0016020">
    <property type="term" value="C:membrane"/>
    <property type="evidence" value="ECO:0007669"/>
    <property type="project" value="UniProtKB-SubCell"/>
</dbReference>
<dbReference type="Pfam" id="PF03619">
    <property type="entry name" value="Solute_trans_a"/>
    <property type="match status" value="1"/>
</dbReference>
<name>A0AAD7EUQ8_9AGAR</name>
<evidence type="ECO:0000313" key="8">
    <source>
        <dbReference type="Proteomes" id="UP001218218"/>
    </source>
</evidence>
<feature type="region of interest" description="Disordered" evidence="5">
    <location>
        <begin position="444"/>
        <end position="660"/>
    </location>
</feature>
<evidence type="ECO:0000256" key="1">
    <source>
        <dbReference type="ARBA" id="ARBA00004141"/>
    </source>
</evidence>
<feature type="compositionally biased region" description="Low complexity" evidence="5">
    <location>
        <begin position="601"/>
        <end position="611"/>
    </location>
</feature>
<feature type="transmembrane region" description="Helical" evidence="6">
    <location>
        <begin position="32"/>
        <end position="52"/>
    </location>
</feature>
<protein>
    <submittedName>
        <fullName evidence="7">Organic solute transporter Ostalpha-domain-containing protein</fullName>
    </submittedName>
</protein>
<evidence type="ECO:0000256" key="5">
    <source>
        <dbReference type="SAM" id="MobiDB-lite"/>
    </source>
</evidence>
<dbReference type="AlphaFoldDB" id="A0AAD7EUQ8"/>
<dbReference type="PANTHER" id="PTHR23423">
    <property type="entry name" value="ORGANIC SOLUTE TRANSPORTER-RELATED"/>
    <property type="match status" value="1"/>
</dbReference>
<evidence type="ECO:0000256" key="2">
    <source>
        <dbReference type="ARBA" id="ARBA00022692"/>
    </source>
</evidence>
<feature type="compositionally biased region" description="Basic and acidic residues" evidence="5">
    <location>
        <begin position="922"/>
        <end position="943"/>
    </location>
</feature>
<feature type="region of interest" description="Disordered" evidence="5">
    <location>
        <begin position="859"/>
        <end position="951"/>
    </location>
</feature>
<organism evidence="7 8">
    <name type="scientific">Mycena albidolilacea</name>
    <dbReference type="NCBI Taxonomy" id="1033008"/>
    <lineage>
        <taxon>Eukaryota</taxon>
        <taxon>Fungi</taxon>
        <taxon>Dikarya</taxon>
        <taxon>Basidiomycota</taxon>
        <taxon>Agaricomycotina</taxon>
        <taxon>Agaricomycetes</taxon>
        <taxon>Agaricomycetidae</taxon>
        <taxon>Agaricales</taxon>
        <taxon>Marasmiineae</taxon>
        <taxon>Mycenaceae</taxon>
        <taxon>Mycena</taxon>
    </lineage>
</organism>
<feature type="compositionally biased region" description="Low complexity" evidence="5">
    <location>
        <begin position="573"/>
        <end position="592"/>
    </location>
</feature>
<reference evidence="7" key="1">
    <citation type="submission" date="2023-03" db="EMBL/GenBank/DDBJ databases">
        <title>Massive genome expansion in bonnet fungi (Mycena s.s.) driven by repeated elements and novel gene families across ecological guilds.</title>
        <authorList>
            <consortium name="Lawrence Berkeley National Laboratory"/>
            <person name="Harder C.B."/>
            <person name="Miyauchi S."/>
            <person name="Viragh M."/>
            <person name="Kuo A."/>
            <person name="Thoen E."/>
            <person name="Andreopoulos B."/>
            <person name="Lu D."/>
            <person name="Skrede I."/>
            <person name="Drula E."/>
            <person name="Henrissat B."/>
            <person name="Morin E."/>
            <person name="Kohler A."/>
            <person name="Barry K."/>
            <person name="LaButti K."/>
            <person name="Morin E."/>
            <person name="Salamov A."/>
            <person name="Lipzen A."/>
            <person name="Mereny Z."/>
            <person name="Hegedus B."/>
            <person name="Baldrian P."/>
            <person name="Stursova M."/>
            <person name="Weitz H."/>
            <person name="Taylor A."/>
            <person name="Grigoriev I.V."/>
            <person name="Nagy L.G."/>
            <person name="Martin F."/>
            <person name="Kauserud H."/>
        </authorList>
    </citation>
    <scope>NUCLEOTIDE SEQUENCE</scope>
    <source>
        <strain evidence="7">CBHHK002</strain>
    </source>
</reference>
<sequence>MSNSTNACPVKTAESAPSLFQNGNLVFQAHHVGWLVAGFFTVVATITSFWLVNKHLVWYTGKKEQRYIVRLLFMVPLYAIISLASYLWWNHSTPLLLIRDAYESTVLTAFFYLLLTYLSPNPDDQKAIFHKVGLSRAADAEALAKGEEPKKWMFPLGFIKAKPADGLYFLQMMKWGVLQYCVIRPTTTLAAVALNYIGWYCDGSFKPQFGYVYITAIVSISVSIAMYCLIQLYMPISAYLAPQKPLLKLFAIKAVVFLTFWQSTMLSGLSLIGVVKDTTYMTAEDINIGFAALLETFEMMLFAFLHLRAFTYKPYKPFHDPKSKAPPPTQTPRWRSLGHAFDFRETFREIRAGWVYIMDKMRGREPAPDYGARRIAHYERVFERPRQSHLPINKDLGETDAEKGLLLSPSSVKLETPAWLEVPGRNRREKSEALEVQIEKELERRGYGSHIPGRGHIGPAHEADGAPGHKPQRSWWRSAYSRVSQSGREPEDEQRLTPQPSKQRKSKSKSRPAGSRDFGADRSLLFGHDYEFDDPPPQPILSPYRSRRQDQQRSPPVEDHLDTLAPLSGFRGNRSSQQTRQSKQRSSNNANPSQPPPRPSSRPVQSTSQPPFARSDSLLGRVFPPSASTPSSVDQHGSDSGRSLPSTSAHGVPPSRMTPRGRLILTTPQILGKQPQFNQPVKYTTPAPLRAPPARSEEALHFHVAAPPGGWMAQGSDIREHALPNERPVLTLNTAPDGLITSPLSDDFVGHDFDPPVPRLPDSSQKAKRHSNPQRPSSGLRRQSAQIYSPDSPSRRGRRQSVDVTSPQIPETSYTPPTSNPRNQDRHGNRRQSAPLDATSYPSLYHEQELRSGYQVGNMRSDLTQPSHSGTLFAGKYPTIMPSSRELPRATPGLPQPPSPTQPTYDPYSAVVAASQSNYDLPRQEGRRAHRPQSGERTSRSKDYMTSTNRS</sequence>
<comment type="subcellular location">
    <subcellularLocation>
        <location evidence="1">Membrane</location>
        <topology evidence="1">Multi-pass membrane protein</topology>
    </subcellularLocation>
</comment>
<keyword evidence="3 6" id="KW-1133">Transmembrane helix</keyword>
<feature type="compositionally biased region" description="Basic and acidic residues" evidence="5">
    <location>
        <begin position="547"/>
        <end position="562"/>
    </location>
</feature>
<feature type="compositionally biased region" description="Polar residues" evidence="5">
    <location>
        <begin position="861"/>
        <end position="870"/>
    </location>
</feature>
<evidence type="ECO:0000313" key="7">
    <source>
        <dbReference type="EMBL" id="KAJ7350395.1"/>
    </source>
</evidence>
<dbReference type="EMBL" id="JARIHO010000014">
    <property type="protein sequence ID" value="KAJ7350395.1"/>
    <property type="molecule type" value="Genomic_DNA"/>
</dbReference>
<accession>A0AAD7EUQ8</accession>
<keyword evidence="4 6" id="KW-0472">Membrane</keyword>
<dbReference type="SMART" id="SM01417">
    <property type="entry name" value="Solute_trans_a"/>
    <property type="match status" value="1"/>
</dbReference>
<feature type="compositionally biased region" description="Polar residues" evidence="5">
    <location>
        <begin position="626"/>
        <end position="649"/>
    </location>
</feature>
<feature type="transmembrane region" description="Helical" evidence="6">
    <location>
        <begin position="286"/>
        <end position="307"/>
    </location>
</feature>
<dbReference type="Proteomes" id="UP001218218">
    <property type="component" value="Unassembled WGS sequence"/>
</dbReference>
<feature type="transmembrane region" description="Helical" evidence="6">
    <location>
        <begin position="67"/>
        <end position="89"/>
    </location>
</feature>
<keyword evidence="8" id="KW-1185">Reference proteome</keyword>
<feature type="region of interest" description="Disordered" evidence="5">
    <location>
        <begin position="743"/>
        <end position="842"/>
    </location>
</feature>
<feature type="compositionally biased region" description="Polar residues" evidence="5">
    <location>
        <begin position="773"/>
        <end position="792"/>
    </location>
</feature>
<feature type="compositionally biased region" description="Polar residues" evidence="5">
    <location>
        <begin position="802"/>
        <end position="822"/>
    </location>
</feature>
<gene>
    <name evidence="7" type="ORF">DFH08DRAFT_861305</name>
</gene>
<evidence type="ECO:0000256" key="4">
    <source>
        <dbReference type="ARBA" id="ARBA00023136"/>
    </source>
</evidence>
<proteinExistence type="predicted"/>
<feature type="transmembrane region" description="Helical" evidence="6">
    <location>
        <begin position="250"/>
        <end position="274"/>
    </location>
</feature>
<evidence type="ECO:0000256" key="3">
    <source>
        <dbReference type="ARBA" id="ARBA00022989"/>
    </source>
</evidence>
<feature type="transmembrane region" description="Helical" evidence="6">
    <location>
        <begin position="211"/>
        <end position="230"/>
    </location>
</feature>
<keyword evidence="2 6" id="KW-0812">Transmembrane</keyword>
<comment type="caution">
    <text evidence="7">The sequence shown here is derived from an EMBL/GenBank/DDBJ whole genome shotgun (WGS) entry which is preliminary data.</text>
</comment>
<feature type="transmembrane region" description="Helical" evidence="6">
    <location>
        <begin position="177"/>
        <end position="199"/>
    </location>
</feature>